<dbReference type="PATRIC" id="fig|47500.8.peg.3913"/>
<dbReference type="AlphaFoldDB" id="A0A0D1Y1L3"/>
<dbReference type="Proteomes" id="UP000182836">
    <property type="component" value="Unassembled WGS sequence"/>
</dbReference>
<evidence type="ECO:0000313" key="3">
    <source>
        <dbReference type="Proteomes" id="UP000037269"/>
    </source>
</evidence>
<sequence length="166" mass="19490">MRYVKAQGVEEGEFYYFEIDADRIAYRQIVVMDEQQVMTSIAPHFHLNEKAIDFLIDDEWIDKNEFEVLWNKAIEPYRKEWNQAKQQYGPGRRVKGAIVMFYPQGIIIKISDTVFAVANDEEVRSQAKAENLYPGYEIHGTIRAYDEDNFWLVLKDCNMTGEKFSG</sequence>
<evidence type="ECO:0000313" key="2">
    <source>
        <dbReference type="EMBL" id="SDJ60049.1"/>
    </source>
</evidence>
<accession>A0A0D1Y1L3</accession>
<reference evidence="2 4" key="2">
    <citation type="submission" date="2016-10" db="EMBL/GenBank/DDBJ databases">
        <authorList>
            <person name="de Groot N.N."/>
        </authorList>
    </citation>
    <scope>NUCLEOTIDE SEQUENCE [LARGE SCALE GENOMIC DNA]</scope>
    <source>
        <strain evidence="2 4">DSM 2895</strain>
    </source>
</reference>
<dbReference type="OrthoDB" id="2083321at2"/>
<dbReference type="EMBL" id="FNED01000022">
    <property type="protein sequence ID" value="SDJ60049.1"/>
    <property type="molecule type" value="Genomic_DNA"/>
</dbReference>
<organism evidence="1 3">
    <name type="scientific">Aneurinibacillus migulanus</name>
    <name type="common">Bacillus migulanus</name>
    <dbReference type="NCBI Taxonomy" id="47500"/>
    <lineage>
        <taxon>Bacteria</taxon>
        <taxon>Bacillati</taxon>
        <taxon>Bacillota</taxon>
        <taxon>Bacilli</taxon>
        <taxon>Bacillales</taxon>
        <taxon>Paenibacillaceae</taxon>
        <taxon>Aneurinibacillus group</taxon>
        <taxon>Aneurinibacillus</taxon>
    </lineage>
</organism>
<dbReference type="GeneID" id="42306886"/>
<evidence type="ECO:0000313" key="4">
    <source>
        <dbReference type="Proteomes" id="UP000182836"/>
    </source>
</evidence>
<dbReference type="EMBL" id="LGUG01000004">
    <property type="protein sequence ID" value="KON96943.1"/>
    <property type="molecule type" value="Genomic_DNA"/>
</dbReference>
<keyword evidence="3" id="KW-1185">Reference proteome</keyword>
<dbReference type="Proteomes" id="UP000037269">
    <property type="component" value="Unassembled WGS sequence"/>
</dbReference>
<evidence type="ECO:0000313" key="1">
    <source>
        <dbReference type="EMBL" id="KON96943.1"/>
    </source>
</evidence>
<name>A0A0D1Y1L3_ANEMI</name>
<evidence type="ECO:0008006" key="5">
    <source>
        <dbReference type="Google" id="ProtNLM"/>
    </source>
</evidence>
<proteinExistence type="predicted"/>
<reference evidence="1 3" key="1">
    <citation type="submission" date="2015-07" db="EMBL/GenBank/DDBJ databases">
        <title>Fjat-14205 dsm 2895.</title>
        <authorList>
            <person name="Liu B."/>
            <person name="Wang J."/>
            <person name="Zhu Y."/>
            <person name="Liu G."/>
            <person name="Chen Q."/>
            <person name="Chen Z."/>
            <person name="Lan J."/>
            <person name="Che J."/>
            <person name="Ge C."/>
            <person name="Shi H."/>
            <person name="Pan Z."/>
            <person name="Liu X."/>
        </authorList>
    </citation>
    <scope>NUCLEOTIDE SEQUENCE [LARGE SCALE GENOMIC DNA]</scope>
    <source>
        <strain evidence="1 3">DSM 2895</strain>
    </source>
</reference>
<gene>
    <name evidence="1" type="ORF">AF333_17105</name>
    <name evidence="2" type="ORF">SAMN04487909_1223</name>
</gene>
<protein>
    <recommendedName>
        <fullName evidence="5">S1 motif domain-containing protein</fullName>
    </recommendedName>
</protein>
<dbReference type="RefSeq" id="WP_043064639.1">
    <property type="nucleotide sequence ID" value="NZ_BJOA01000131.1"/>
</dbReference>